<dbReference type="GO" id="GO:0006048">
    <property type="term" value="P:UDP-N-acetylglucosamine biosynthetic process"/>
    <property type="evidence" value="ECO:0007669"/>
    <property type="project" value="UniProtKB-UniRule"/>
</dbReference>
<dbReference type="PANTHER" id="PTHR13355">
    <property type="entry name" value="GLUCOSAMINE 6-PHOSPHATE N-ACETYLTRANSFERASE"/>
    <property type="match status" value="1"/>
</dbReference>
<dbReference type="EC" id="2.3.1.4" evidence="6 14"/>
<dbReference type="GO" id="GO:0000139">
    <property type="term" value="C:Golgi membrane"/>
    <property type="evidence" value="ECO:0007669"/>
    <property type="project" value="UniProtKB-SubCell"/>
</dbReference>
<feature type="compositionally biased region" description="Basic and acidic residues" evidence="15">
    <location>
        <begin position="103"/>
        <end position="125"/>
    </location>
</feature>
<keyword evidence="7 14" id="KW-0808">Transferase</keyword>
<organism evidence="17 18">
    <name type="scientific">Phascolarctos cinereus</name>
    <name type="common">Koala</name>
    <dbReference type="NCBI Taxonomy" id="38626"/>
    <lineage>
        <taxon>Eukaryota</taxon>
        <taxon>Metazoa</taxon>
        <taxon>Chordata</taxon>
        <taxon>Craniata</taxon>
        <taxon>Vertebrata</taxon>
        <taxon>Euteleostomi</taxon>
        <taxon>Mammalia</taxon>
        <taxon>Metatheria</taxon>
        <taxon>Diprotodontia</taxon>
        <taxon>Phascolarctidae</taxon>
        <taxon>Phascolarctos</taxon>
    </lineage>
</organism>
<feature type="region of interest" description="Disordered" evidence="15">
    <location>
        <begin position="1"/>
        <end position="130"/>
    </location>
</feature>
<keyword evidence="17" id="KW-1185">Reference proteome</keyword>
<sequence length="328" mass="36145">MKFSQMREKVESFPEGDESKPEARGLTQPQAGRENTALSGCGIAGGSHLHPSRGLFLSLLSPSPPPRPLRSGSSARAPSGLGPCVRGRGRHGCHVWTATAPRGARERREEGKPERERKPDADLTPHHQVSCGAGRGADAVLIAVMKPDETPMFDPSLLKEVDWSQNTATFSPAISPTYPGDGLVLRPLCTADLNRGFFKVLGQLTETGMVSPEQFMRSFEHMRKSGDYYVTVVEDVTIGQIVATATLIIEHKFIHSCAKRGRVEDVVVSDECRGKQLGKLLLSTLTLLSKKLNCYKITLECLPQNVGFYKKFGYTVSEENYMYHRFLK</sequence>
<evidence type="ECO:0000256" key="3">
    <source>
        <dbReference type="ARBA" id="ARBA00004832"/>
    </source>
</evidence>
<dbReference type="GeneID" id="110199866"/>
<evidence type="ECO:0000256" key="1">
    <source>
        <dbReference type="ARBA" id="ARBA00004395"/>
    </source>
</evidence>
<dbReference type="Pfam" id="PF00583">
    <property type="entry name" value="Acetyltransf_1"/>
    <property type="match status" value="1"/>
</dbReference>
<dbReference type="CTD" id="64841"/>
<accession>A0A6P5JHF3</accession>
<feature type="compositionally biased region" description="Low complexity" evidence="15">
    <location>
        <begin position="69"/>
        <end position="83"/>
    </location>
</feature>
<protein>
    <recommendedName>
        <fullName evidence="13 14">Glucosamine 6-phosphate N-acetyltransferase</fullName>
        <ecNumber evidence="6 14">2.3.1.4</ecNumber>
    </recommendedName>
</protein>
<dbReference type="InterPro" id="IPR016181">
    <property type="entry name" value="Acyl_CoA_acyltransferase"/>
</dbReference>
<dbReference type="Proteomes" id="UP000515140">
    <property type="component" value="Unplaced"/>
</dbReference>
<evidence type="ECO:0000256" key="6">
    <source>
        <dbReference type="ARBA" id="ARBA00012703"/>
    </source>
</evidence>
<proteinExistence type="inferred from homology"/>
<dbReference type="GO" id="GO:0010008">
    <property type="term" value="C:endosome membrane"/>
    <property type="evidence" value="ECO:0007669"/>
    <property type="project" value="UniProtKB-SubCell"/>
</dbReference>
<keyword evidence="9" id="KW-0333">Golgi apparatus</keyword>
<evidence type="ECO:0000256" key="9">
    <source>
        <dbReference type="ARBA" id="ARBA00023034"/>
    </source>
</evidence>
<dbReference type="GO" id="GO:0004343">
    <property type="term" value="F:glucosamine 6-phosphate N-acetyltransferase activity"/>
    <property type="evidence" value="ECO:0007669"/>
    <property type="project" value="UniProtKB-UniRule"/>
</dbReference>
<comment type="pathway">
    <text evidence="3 14">Nucleotide-sugar biosynthesis; UDP-N-acetyl-alpha-D-glucosamine biosynthesis; N-acetyl-alpha-D-glucosamine 1-phosphate from alpha-D-glucosamine 6-phosphate (route I): step 1/2.</text>
</comment>
<evidence type="ECO:0000313" key="18">
    <source>
        <dbReference type="RefSeq" id="XP_020830526.1"/>
    </source>
</evidence>
<feature type="compositionally biased region" description="Basic and acidic residues" evidence="15">
    <location>
        <begin position="1"/>
        <end position="23"/>
    </location>
</feature>
<reference evidence="18" key="1">
    <citation type="submission" date="2025-08" db="UniProtKB">
        <authorList>
            <consortium name="RefSeq"/>
        </authorList>
    </citation>
    <scope>IDENTIFICATION</scope>
    <source>
        <tissue evidence="18">Spleen</tissue>
    </source>
</reference>
<evidence type="ECO:0000256" key="10">
    <source>
        <dbReference type="ARBA" id="ARBA00023136"/>
    </source>
</evidence>
<evidence type="ECO:0000256" key="14">
    <source>
        <dbReference type="RuleBase" id="RU365086"/>
    </source>
</evidence>
<feature type="compositionally biased region" description="Low complexity" evidence="15">
    <location>
        <begin position="52"/>
        <end position="61"/>
    </location>
</feature>
<gene>
    <name evidence="18" type="primary">GNPNAT1</name>
</gene>
<evidence type="ECO:0000256" key="11">
    <source>
        <dbReference type="ARBA" id="ARBA00023315"/>
    </source>
</evidence>
<dbReference type="RefSeq" id="XP_020830526.1">
    <property type="nucleotide sequence ID" value="XM_020974867.1"/>
</dbReference>
<dbReference type="UniPathway" id="UPA00113">
    <property type="reaction ID" value="UER00529"/>
</dbReference>
<keyword evidence="8" id="KW-0967">Endosome</keyword>
<dbReference type="FunCoup" id="A0A6P5JHF3">
    <property type="interactions" value="1860"/>
</dbReference>
<comment type="similarity">
    <text evidence="4 14">Belongs to the acetyltransferase family. GNA1 subfamily.</text>
</comment>
<dbReference type="PROSITE" id="PS51186">
    <property type="entry name" value="GNAT"/>
    <property type="match status" value="1"/>
</dbReference>
<dbReference type="AlphaFoldDB" id="A0A6P5JHF3"/>
<dbReference type="InterPro" id="IPR000182">
    <property type="entry name" value="GNAT_dom"/>
</dbReference>
<dbReference type="SUPFAM" id="SSF55729">
    <property type="entry name" value="Acyl-CoA N-acyltransferases (Nat)"/>
    <property type="match status" value="1"/>
</dbReference>
<comment type="subunit">
    <text evidence="5 14">Homodimer.</text>
</comment>
<evidence type="ECO:0000256" key="13">
    <source>
        <dbReference type="ARBA" id="ARBA00069869"/>
    </source>
</evidence>
<evidence type="ECO:0000256" key="4">
    <source>
        <dbReference type="ARBA" id="ARBA00006048"/>
    </source>
</evidence>
<evidence type="ECO:0000259" key="16">
    <source>
        <dbReference type="PROSITE" id="PS51186"/>
    </source>
</evidence>
<dbReference type="PANTHER" id="PTHR13355:SF11">
    <property type="entry name" value="GLUCOSAMINE 6-PHOSPHATE N-ACETYLTRANSFERASE"/>
    <property type="match status" value="1"/>
</dbReference>
<dbReference type="KEGG" id="pcw:110199866"/>
<evidence type="ECO:0000256" key="15">
    <source>
        <dbReference type="SAM" id="MobiDB-lite"/>
    </source>
</evidence>
<evidence type="ECO:0000256" key="8">
    <source>
        <dbReference type="ARBA" id="ARBA00022753"/>
    </source>
</evidence>
<evidence type="ECO:0000256" key="7">
    <source>
        <dbReference type="ARBA" id="ARBA00022679"/>
    </source>
</evidence>
<evidence type="ECO:0000256" key="2">
    <source>
        <dbReference type="ARBA" id="ARBA00004481"/>
    </source>
</evidence>
<comment type="subcellular location">
    <subcellularLocation>
        <location evidence="2">Endosome membrane</location>
        <topology evidence="2">Peripheral membrane protein</topology>
    </subcellularLocation>
    <subcellularLocation>
        <location evidence="1">Golgi apparatus membrane</location>
        <topology evidence="1">Peripheral membrane protein</topology>
    </subcellularLocation>
</comment>
<keyword evidence="11 14" id="KW-0012">Acyltransferase</keyword>
<evidence type="ECO:0000256" key="12">
    <source>
        <dbReference type="ARBA" id="ARBA00048964"/>
    </source>
</evidence>
<dbReference type="Gene3D" id="3.40.630.30">
    <property type="match status" value="1"/>
</dbReference>
<evidence type="ECO:0000256" key="5">
    <source>
        <dbReference type="ARBA" id="ARBA00011738"/>
    </source>
</evidence>
<keyword evidence="10" id="KW-0472">Membrane</keyword>
<comment type="catalytic activity">
    <reaction evidence="12 14">
        <text>D-glucosamine 6-phosphate + acetyl-CoA = N-acetyl-D-glucosamine 6-phosphate + CoA + H(+)</text>
        <dbReference type="Rhea" id="RHEA:10292"/>
        <dbReference type="ChEBI" id="CHEBI:15378"/>
        <dbReference type="ChEBI" id="CHEBI:57287"/>
        <dbReference type="ChEBI" id="CHEBI:57288"/>
        <dbReference type="ChEBI" id="CHEBI:57513"/>
        <dbReference type="ChEBI" id="CHEBI:58725"/>
        <dbReference type="EC" id="2.3.1.4"/>
    </reaction>
</comment>
<dbReference type="InParanoid" id="A0A6P5JHF3"/>
<dbReference type="FunFam" id="3.40.630.30:FF:000031">
    <property type="entry name" value="Glucosamine 6-phosphate N-acetyltransferase"/>
    <property type="match status" value="1"/>
</dbReference>
<feature type="domain" description="N-acetyltransferase" evidence="16">
    <location>
        <begin position="183"/>
        <end position="328"/>
    </location>
</feature>
<dbReference type="InterPro" id="IPR039143">
    <property type="entry name" value="GNPNAT1-like"/>
</dbReference>
<name>A0A6P5JHF3_PHACI</name>
<evidence type="ECO:0000313" key="17">
    <source>
        <dbReference type="Proteomes" id="UP000515140"/>
    </source>
</evidence>